<dbReference type="Proteomes" id="UP000177698">
    <property type="component" value="Unassembled WGS sequence"/>
</dbReference>
<keyword evidence="1" id="KW-0472">Membrane</keyword>
<accession>A0A1F7IFH0</accession>
<feature type="transmembrane region" description="Helical" evidence="1">
    <location>
        <begin position="9"/>
        <end position="31"/>
    </location>
</feature>
<evidence type="ECO:0000313" key="3">
    <source>
        <dbReference type="Proteomes" id="UP000177698"/>
    </source>
</evidence>
<proteinExistence type="predicted"/>
<protein>
    <submittedName>
        <fullName evidence="2">Uncharacterized protein</fullName>
    </submittedName>
</protein>
<gene>
    <name evidence="2" type="ORF">A2954_02020</name>
</gene>
<dbReference type="AlphaFoldDB" id="A0A1F7IFH0"/>
<keyword evidence="1" id="KW-1133">Transmembrane helix</keyword>
<evidence type="ECO:0000313" key="2">
    <source>
        <dbReference type="EMBL" id="OGK42104.1"/>
    </source>
</evidence>
<evidence type="ECO:0000256" key="1">
    <source>
        <dbReference type="SAM" id="Phobius"/>
    </source>
</evidence>
<comment type="caution">
    <text evidence="2">The sequence shown here is derived from an EMBL/GenBank/DDBJ whole genome shotgun (WGS) entry which is preliminary data.</text>
</comment>
<organism evidence="2 3">
    <name type="scientific">Candidatus Roizmanbacteria bacterium RIFCSPLOWO2_01_FULL_37_12</name>
    <dbReference type="NCBI Taxonomy" id="1802056"/>
    <lineage>
        <taxon>Bacteria</taxon>
        <taxon>Candidatus Roizmaniibacteriota</taxon>
    </lineage>
</organism>
<name>A0A1F7IFH0_9BACT</name>
<feature type="transmembrane region" description="Helical" evidence="1">
    <location>
        <begin position="51"/>
        <end position="73"/>
    </location>
</feature>
<dbReference type="EMBL" id="MGAG01000004">
    <property type="protein sequence ID" value="OGK42104.1"/>
    <property type="molecule type" value="Genomic_DNA"/>
</dbReference>
<keyword evidence="1" id="KW-0812">Transmembrane</keyword>
<reference evidence="2 3" key="1">
    <citation type="journal article" date="2016" name="Nat. Commun.">
        <title>Thousands of microbial genomes shed light on interconnected biogeochemical processes in an aquifer system.</title>
        <authorList>
            <person name="Anantharaman K."/>
            <person name="Brown C.T."/>
            <person name="Hug L.A."/>
            <person name="Sharon I."/>
            <person name="Castelle C.J."/>
            <person name="Probst A.J."/>
            <person name="Thomas B.C."/>
            <person name="Singh A."/>
            <person name="Wilkins M.J."/>
            <person name="Karaoz U."/>
            <person name="Brodie E.L."/>
            <person name="Williams K.H."/>
            <person name="Hubbard S.S."/>
            <person name="Banfield J.F."/>
        </authorList>
    </citation>
    <scope>NUCLEOTIDE SEQUENCE [LARGE SCALE GENOMIC DNA]</scope>
</reference>
<sequence length="79" mass="9550">MKFTKDSQFFFILILLLFLFTLSFILFPGFYLETFMPNFSVGLKWNTWVFIIFYVIPGLYITLIISAILYYTFKIFSRK</sequence>